<reference evidence="1 2" key="1">
    <citation type="submission" date="2015-10" db="EMBL/GenBank/DDBJ databases">
        <title>Genome analyses suggest a sexual origin of heterokaryosis in a supposedly ancient asexual fungus.</title>
        <authorList>
            <person name="Ropars J."/>
            <person name="Sedzielewska K."/>
            <person name="Noel J."/>
            <person name="Charron P."/>
            <person name="Farinelli L."/>
            <person name="Marton T."/>
            <person name="Kruger M."/>
            <person name="Pelin A."/>
            <person name="Brachmann A."/>
            <person name="Corradi N."/>
        </authorList>
    </citation>
    <scope>NUCLEOTIDE SEQUENCE [LARGE SCALE GENOMIC DNA]</scope>
    <source>
        <strain evidence="1 2">A4</strain>
    </source>
</reference>
<dbReference type="VEuPathDB" id="FungiDB:RhiirFUN_023311"/>
<comment type="caution">
    <text evidence="1">The sequence shown here is derived from an EMBL/GenBank/DDBJ whole genome shotgun (WGS) entry which is preliminary data.</text>
</comment>
<dbReference type="VEuPathDB" id="FungiDB:FUN_023475"/>
<evidence type="ECO:0000313" key="1">
    <source>
        <dbReference type="EMBL" id="PKY42340.1"/>
    </source>
</evidence>
<sequence>MVKASDFRKAVNENFLSTRDDESKEFAWDFAYYLANSFDHGNDLLHPKMSERMYREIFITPVIRSLFRKKNTDLDLFFGEVSLYASAEDADLKKNDAEERSSGRKIDVVWATKPPKVEFAIGEVSGPPNQRQHSHFFTDKIKIGKMLKIMLNRIVRVYGGNSSIFSLLKLYGLQIYGKCFQY</sequence>
<keyword evidence="2" id="KW-1185">Reference proteome</keyword>
<proteinExistence type="predicted"/>
<dbReference type="Proteomes" id="UP000234323">
    <property type="component" value="Unassembled WGS sequence"/>
</dbReference>
<name>A0A2I1G6W8_9GLOM</name>
<protein>
    <submittedName>
        <fullName evidence="1">Uncharacterized protein</fullName>
    </submittedName>
</protein>
<dbReference type="AlphaFoldDB" id="A0A2I1G6W8"/>
<gene>
    <name evidence="1" type="ORF">RhiirA4_83202</name>
</gene>
<evidence type="ECO:0000313" key="2">
    <source>
        <dbReference type="Proteomes" id="UP000234323"/>
    </source>
</evidence>
<dbReference type="EMBL" id="LLXI01000193">
    <property type="protein sequence ID" value="PKY42340.1"/>
    <property type="molecule type" value="Genomic_DNA"/>
</dbReference>
<organism evidence="1 2">
    <name type="scientific">Rhizophagus irregularis</name>
    <dbReference type="NCBI Taxonomy" id="588596"/>
    <lineage>
        <taxon>Eukaryota</taxon>
        <taxon>Fungi</taxon>
        <taxon>Fungi incertae sedis</taxon>
        <taxon>Mucoromycota</taxon>
        <taxon>Glomeromycotina</taxon>
        <taxon>Glomeromycetes</taxon>
        <taxon>Glomerales</taxon>
        <taxon>Glomeraceae</taxon>
        <taxon>Rhizophagus</taxon>
    </lineage>
</organism>
<accession>A0A2I1G6W8</accession>
<dbReference type="VEuPathDB" id="FungiDB:RhiirA1_420216"/>